<name>A0A0E1X3Y6_9HYPH</name>
<evidence type="ECO:0000313" key="2">
    <source>
        <dbReference type="EMBL" id="EEZ30949.1"/>
    </source>
</evidence>
<sequence>MGSKLGMEKRRHPGTREDMPSAHAAFPYYALILCGRIEGRSRMVQLLLASGDYLVIGAIILSVVYLS</sequence>
<gene>
    <name evidence="2" type="ORF">BALG_01069</name>
</gene>
<dbReference type="Proteomes" id="UP000004659">
    <property type="component" value="Unassembled WGS sequence"/>
</dbReference>
<proteinExistence type="predicted"/>
<dbReference type="RefSeq" id="WP_002963936.1">
    <property type="nucleotide sequence ID" value="NZ_EQ999546.1"/>
</dbReference>
<dbReference type="HOGENOM" id="CLU_205082_0_0_5"/>
<keyword evidence="1" id="KW-0812">Transmembrane</keyword>
<dbReference type="AlphaFoldDB" id="A0A0E1X3Y6"/>
<feature type="transmembrane region" description="Helical" evidence="1">
    <location>
        <begin position="46"/>
        <end position="66"/>
    </location>
</feature>
<reference evidence="2" key="1">
    <citation type="submission" date="2009-01" db="EMBL/GenBank/DDBJ databases">
        <title>The Genome Sequence of Brucella pinnipedialis M292/94/1.</title>
        <authorList>
            <consortium name="The Broad Institute Genome Sequencing Platform"/>
            <person name="Ward D."/>
            <person name="Young S.K."/>
            <person name="Kodira C.D."/>
            <person name="Zeng Q."/>
            <person name="Koehrsen M."/>
            <person name="Alvarado L."/>
            <person name="Berlin A."/>
            <person name="Borenstein D."/>
            <person name="Chen Z."/>
            <person name="Engels R."/>
            <person name="Freedman E."/>
            <person name="Gellesch M."/>
            <person name="Goldberg J."/>
            <person name="Griggs A."/>
            <person name="Gujja S."/>
            <person name="Heiman D."/>
            <person name="Hepburn T."/>
            <person name="Howarth C."/>
            <person name="Jen D."/>
            <person name="Larson L."/>
            <person name="Lewis B."/>
            <person name="Mehta T."/>
            <person name="Park D."/>
            <person name="Pearson M."/>
            <person name="Roberts A."/>
            <person name="Saif S."/>
            <person name="Shea T."/>
            <person name="Shenoy N."/>
            <person name="Sisk P."/>
            <person name="Stolte C."/>
            <person name="Sykes S."/>
            <person name="Walk T."/>
            <person name="White J."/>
            <person name="Yandava C."/>
            <person name="Whatmore A.M."/>
            <person name="Perrett L.L."/>
            <person name="O'Callaghan D."/>
            <person name="Nusbaum C."/>
            <person name="Galagan J."/>
            <person name="Birren B."/>
        </authorList>
    </citation>
    <scope>NUCLEOTIDE SEQUENCE [LARGE SCALE GENOMIC DNA]</scope>
    <source>
        <strain evidence="2">M292/94/1</strain>
    </source>
</reference>
<protein>
    <submittedName>
        <fullName evidence="2">Uncharacterized protein</fullName>
    </submittedName>
</protein>
<accession>A0A0E1X3Y6</accession>
<keyword evidence="1" id="KW-0472">Membrane</keyword>
<dbReference type="EMBL" id="EQ999546">
    <property type="protein sequence ID" value="EEZ30949.1"/>
    <property type="molecule type" value="Genomic_DNA"/>
</dbReference>
<organism evidence="2">
    <name type="scientific">Brucella pinnipedialis M292/94/1</name>
    <dbReference type="NCBI Taxonomy" id="520462"/>
    <lineage>
        <taxon>Bacteria</taxon>
        <taxon>Pseudomonadati</taxon>
        <taxon>Pseudomonadota</taxon>
        <taxon>Alphaproteobacteria</taxon>
        <taxon>Hyphomicrobiales</taxon>
        <taxon>Brucellaceae</taxon>
        <taxon>Brucella/Ochrobactrum group</taxon>
        <taxon>Brucella</taxon>
    </lineage>
</organism>
<dbReference type="GeneID" id="93016812"/>
<keyword evidence="1" id="KW-1133">Transmembrane helix</keyword>
<evidence type="ECO:0000256" key="1">
    <source>
        <dbReference type="SAM" id="Phobius"/>
    </source>
</evidence>